<keyword evidence="2" id="KW-1185">Reference proteome</keyword>
<evidence type="ECO:0000256" key="1">
    <source>
        <dbReference type="SAM" id="MobiDB-lite"/>
    </source>
</evidence>
<dbReference type="PANTHER" id="PTHR38932">
    <property type="entry name" value="BNAC03G64660D PROTEIN"/>
    <property type="match status" value="1"/>
</dbReference>
<name>A0ABM4A3R9_ZIZJJ</name>
<dbReference type="GeneID" id="132803146"/>
<dbReference type="PANTHER" id="PTHR38932:SF1">
    <property type="entry name" value="DUF4005 DOMAIN-CONTAINING PROTEIN"/>
    <property type="match status" value="1"/>
</dbReference>
<reference evidence="3" key="1">
    <citation type="submission" date="2025-08" db="UniProtKB">
        <authorList>
            <consortium name="RefSeq"/>
        </authorList>
    </citation>
    <scope>IDENTIFICATION</scope>
    <source>
        <tissue evidence="3">Seedling</tissue>
    </source>
</reference>
<feature type="region of interest" description="Disordered" evidence="1">
    <location>
        <begin position="153"/>
        <end position="198"/>
    </location>
</feature>
<protein>
    <submittedName>
        <fullName evidence="3">Uncharacterized protein LOC132803146</fullName>
    </submittedName>
</protein>
<evidence type="ECO:0000313" key="2">
    <source>
        <dbReference type="Proteomes" id="UP001652623"/>
    </source>
</evidence>
<feature type="compositionally biased region" description="Basic and acidic residues" evidence="1">
    <location>
        <begin position="161"/>
        <end position="171"/>
    </location>
</feature>
<dbReference type="Proteomes" id="UP001652623">
    <property type="component" value="Chromosome 3"/>
</dbReference>
<sequence>MGTTALPFLLHSSMRTTSSKHHVEDAKSWEKTIMQILDSLMTSMISEILWPLSRTPYRSPCILYVLRYLTIPKSESSSLAEAEKKNEKFEEDNQQNIGASSIPRPRAVLSSPNNDVVIGNKNRVKTERPSVLKNRKTIQNRHALCKVIPSRTAENSMNMKKSKEVPDESNLKGKKASAVTVPSQRRNPRTGKPSSIRI</sequence>
<dbReference type="RefSeq" id="XP_060671384.1">
    <property type="nucleotide sequence ID" value="XM_060815401.1"/>
</dbReference>
<feature type="region of interest" description="Disordered" evidence="1">
    <location>
        <begin position="82"/>
        <end position="117"/>
    </location>
</feature>
<organism evidence="2 3">
    <name type="scientific">Ziziphus jujuba</name>
    <name type="common">Chinese jujube</name>
    <name type="synonym">Ziziphus sativa</name>
    <dbReference type="NCBI Taxonomy" id="326968"/>
    <lineage>
        <taxon>Eukaryota</taxon>
        <taxon>Viridiplantae</taxon>
        <taxon>Streptophyta</taxon>
        <taxon>Embryophyta</taxon>
        <taxon>Tracheophyta</taxon>
        <taxon>Spermatophyta</taxon>
        <taxon>Magnoliopsida</taxon>
        <taxon>eudicotyledons</taxon>
        <taxon>Gunneridae</taxon>
        <taxon>Pentapetalae</taxon>
        <taxon>rosids</taxon>
        <taxon>fabids</taxon>
        <taxon>Rosales</taxon>
        <taxon>Rhamnaceae</taxon>
        <taxon>Paliureae</taxon>
        <taxon>Ziziphus</taxon>
    </lineage>
</organism>
<evidence type="ECO:0000313" key="3">
    <source>
        <dbReference type="RefSeq" id="XP_060671384.1"/>
    </source>
</evidence>
<accession>A0ABM4A3R9</accession>
<gene>
    <name evidence="3" type="primary">LOC132803146</name>
</gene>
<proteinExistence type="predicted"/>